<organism evidence="1 2">
    <name type="scientific">Adhaeribacter radiodurans</name>
    <dbReference type="NCBI Taxonomy" id="2745197"/>
    <lineage>
        <taxon>Bacteria</taxon>
        <taxon>Pseudomonadati</taxon>
        <taxon>Bacteroidota</taxon>
        <taxon>Cytophagia</taxon>
        <taxon>Cytophagales</taxon>
        <taxon>Hymenobacteraceae</taxon>
        <taxon>Adhaeribacter</taxon>
    </lineage>
</organism>
<dbReference type="RefSeq" id="WP_182413202.1">
    <property type="nucleotide sequence ID" value="NZ_CP055153.1"/>
</dbReference>
<reference evidence="1 2" key="1">
    <citation type="submission" date="2020-06" db="EMBL/GenBank/DDBJ databases">
        <authorList>
            <person name="Hwang Y.J."/>
        </authorList>
    </citation>
    <scope>NUCLEOTIDE SEQUENCE [LARGE SCALE GENOMIC DNA]</scope>
    <source>
        <strain evidence="1 2">KUDC8001</strain>
    </source>
</reference>
<dbReference type="KEGG" id="add:HUW48_23230"/>
<sequence length="199" mass="23187">MKLKSYFLLVVLVCIFFVTKGQNIKSLEAVSKQDANPENQAIIYGSFVQRLGFSSGGFAQDIRIMNVETKEIFSFRVKPIFKSAKENAFCFYIKPGSYKILNYWWTESKWYGGKMFTEYIFKGIESSKVADKLKKGEIQVNNLEQYSFRVTDSSVHYLGTWHFDKELVSFSNNKEQLDITIQTEYQKINWVQAKPEIPE</sequence>
<dbReference type="EMBL" id="CP055153">
    <property type="protein sequence ID" value="QMU30760.1"/>
    <property type="molecule type" value="Genomic_DNA"/>
</dbReference>
<evidence type="ECO:0000313" key="1">
    <source>
        <dbReference type="EMBL" id="QMU30760.1"/>
    </source>
</evidence>
<keyword evidence="2" id="KW-1185">Reference proteome</keyword>
<dbReference type="Proteomes" id="UP000514509">
    <property type="component" value="Chromosome"/>
</dbReference>
<evidence type="ECO:0000313" key="2">
    <source>
        <dbReference type="Proteomes" id="UP000514509"/>
    </source>
</evidence>
<protein>
    <submittedName>
        <fullName evidence="1">Uncharacterized protein</fullName>
    </submittedName>
</protein>
<proteinExistence type="predicted"/>
<reference evidence="1 2" key="2">
    <citation type="submission" date="2020-08" db="EMBL/GenBank/DDBJ databases">
        <title>Adhaeribacter dokdonensis sp. nov., isolated from the rhizosphere of Elymus tsukushiensis, a plant native to the Dokdo Islands, Republic of Korea.</title>
        <authorList>
            <person name="Ghim S.Y."/>
        </authorList>
    </citation>
    <scope>NUCLEOTIDE SEQUENCE [LARGE SCALE GENOMIC DNA]</scope>
    <source>
        <strain evidence="1 2">KUDC8001</strain>
    </source>
</reference>
<name>A0A7L7LD64_9BACT</name>
<gene>
    <name evidence="1" type="ORF">HUW48_23230</name>
</gene>
<dbReference type="AlphaFoldDB" id="A0A7L7LD64"/>
<accession>A0A7L7LD64</accession>